<proteinExistence type="predicted"/>
<dbReference type="Proteomes" id="UP001217178">
    <property type="component" value="Unassembled WGS sequence"/>
</dbReference>
<organism evidence="1 2">
    <name type="scientific">Xenorhabdus yunnanensis</name>
    <dbReference type="NCBI Taxonomy" id="3025878"/>
    <lineage>
        <taxon>Bacteria</taxon>
        <taxon>Pseudomonadati</taxon>
        <taxon>Pseudomonadota</taxon>
        <taxon>Gammaproteobacteria</taxon>
        <taxon>Enterobacterales</taxon>
        <taxon>Morganellaceae</taxon>
        <taxon>Xenorhabdus</taxon>
    </lineage>
</organism>
<dbReference type="EMBL" id="JAQRFI010000022">
    <property type="protein sequence ID" value="MDC9589837.1"/>
    <property type="molecule type" value="Genomic_DNA"/>
</dbReference>
<evidence type="ECO:0000313" key="1">
    <source>
        <dbReference type="EMBL" id="MDC9589837.1"/>
    </source>
</evidence>
<evidence type="ECO:0000313" key="2">
    <source>
        <dbReference type="Proteomes" id="UP001217178"/>
    </source>
</evidence>
<gene>
    <name evidence="1" type="ORF">PSI23_11135</name>
</gene>
<comment type="caution">
    <text evidence="1">The sequence shown here is derived from an EMBL/GenBank/DDBJ whole genome shotgun (WGS) entry which is preliminary data.</text>
</comment>
<dbReference type="RefSeq" id="WP_273555153.1">
    <property type="nucleotide sequence ID" value="NZ_JAQRFI010000022.1"/>
</dbReference>
<keyword evidence="2" id="KW-1185">Reference proteome</keyword>
<reference evidence="1 2" key="1">
    <citation type="submission" date="2023-02" db="EMBL/GenBank/DDBJ databases">
        <title>Entomopathogenic bacteria.</title>
        <authorList>
            <person name="Machado R.A."/>
        </authorList>
    </citation>
    <scope>NUCLEOTIDE SEQUENCE [LARGE SCALE GENOMIC DNA]</scope>
    <source>
        <strain evidence="1 2">XENO-10</strain>
    </source>
</reference>
<sequence>MAKSYAKVLTIGENNKPQTLIASVAQTNNSTHGYLVYYAPKKSDTVKNIDFQPFNVDGKQFKISTNSPQFVSTLPGTYAFALDQQQDVDLNLLVVDYIVTVRGTL</sequence>
<protein>
    <submittedName>
        <fullName evidence="1">Uncharacterized protein</fullName>
    </submittedName>
</protein>
<accession>A0ABT5LFF8</accession>
<name>A0ABT5LFF8_9GAMM</name>